<comment type="caution">
    <text evidence="1">The sequence shown here is derived from an EMBL/GenBank/DDBJ whole genome shotgun (WGS) entry which is preliminary data.</text>
</comment>
<name>A0A7X0J591_9SPHI</name>
<organism evidence="1 2">
    <name type="scientific">Pedobacter cryoconitis</name>
    <dbReference type="NCBI Taxonomy" id="188932"/>
    <lineage>
        <taxon>Bacteria</taxon>
        <taxon>Pseudomonadati</taxon>
        <taxon>Bacteroidota</taxon>
        <taxon>Sphingobacteriia</taxon>
        <taxon>Sphingobacteriales</taxon>
        <taxon>Sphingobacteriaceae</taxon>
        <taxon>Pedobacter</taxon>
    </lineage>
</organism>
<reference evidence="1 2" key="1">
    <citation type="submission" date="2020-08" db="EMBL/GenBank/DDBJ databases">
        <title>Genomic Encyclopedia of Type Strains, Phase IV (KMG-V): Genome sequencing to study the core and pangenomes of soil and plant-associated prokaryotes.</title>
        <authorList>
            <person name="Whitman W."/>
        </authorList>
    </citation>
    <scope>NUCLEOTIDE SEQUENCE [LARGE SCALE GENOMIC DNA]</scope>
    <source>
        <strain evidence="1 2">M2T3</strain>
    </source>
</reference>
<dbReference type="EMBL" id="JACHCC010000005">
    <property type="protein sequence ID" value="MBB6499886.1"/>
    <property type="molecule type" value="Genomic_DNA"/>
</dbReference>
<protein>
    <submittedName>
        <fullName evidence="1">Uncharacterized protein</fullName>
    </submittedName>
</protein>
<sequence length="106" mass="12215">MNWVYGIGIFANNDIRSDNDLTIKQFYNRRKIDFLIFNLELCNICWPSISFDSLCSIKPLREVEQKILLNPPFGRNQSQCCKTKSLLLKTKKPLLSSRNGFLSSGP</sequence>
<gene>
    <name evidence="1" type="ORF">HDF25_002030</name>
</gene>
<proteinExistence type="predicted"/>
<dbReference type="AlphaFoldDB" id="A0A7X0J591"/>
<evidence type="ECO:0000313" key="1">
    <source>
        <dbReference type="EMBL" id="MBB6499886.1"/>
    </source>
</evidence>
<dbReference type="Proteomes" id="UP000521017">
    <property type="component" value="Unassembled WGS sequence"/>
</dbReference>
<evidence type="ECO:0000313" key="2">
    <source>
        <dbReference type="Proteomes" id="UP000521017"/>
    </source>
</evidence>
<accession>A0A7X0J591</accession>